<organism evidence="1 2">
    <name type="scientific">Coccidioides posadasii RMSCC 3488</name>
    <dbReference type="NCBI Taxonomy" id="454284"/>
    <lineage>
        <taxon>Eukaryota</taxon>
        <taxon>Fungi</taxon>
        <taxon>Dikarya</taxon>
        <taxon>Ascomycota</taxon>
        <taxon>Pezizomycotina</taxon>
        <taxon>Eurotiomycetes</taxon>
        <taxon>Eurotiomycetidae</taxon>
        <taxon>Onygenales</taxon>
        <taxon>Onygenaceae</taxon>
        <taxon>Coccidioides</taxon>
    </lineage>
</organism>
<evidence type="ECO:0000313" key="2">
    <source>
        <dbReference type="Proteomes" id="UP000054567"/>
    </source>
</evidence>
<evidence type="ECO:0000313" key="1">
    <source>
        <dbReference type="EMBL" id="KMM65874.1"/>
    </source>
</evidence>
<dbReference type="VEuPathDB" id="FungiDB:CPAG_02215"/>
<sequence>MPGRWIAPTSHSSGESRTLMQRGLLELAGHACAGSMAELPCLNIVRAFIQLTSNGVVRRRNQRHGLGNVELKLLQRKSDIKVPLHKADREKPVLFVGLSRTTPKHDLSFRFRPHKLVQLSALHGQRVIHERDFDIAEALSA</sequence>
<protein>
    <submittedName>
        <fullName evidence="1">Uncharacterized protein</fullName>
    </submittedName>
</protein>
<gene>
    <name evidence="1" type="ORF">CPAG_02215</name>
</gene>
<proteinExistence type="predicted"/>
<dbReference type="Proteomes" id="UP000054567">
    <property type="component" value="Unassembled WGS sequence"/>
</dbReference>
<reference evidence="2" key="2">
    <citation type="journal article" date="2009" name="Genome Res.">
        <title>Comparative genomic analyses of the human fungal pathogens Coccidioides and their relatives.</title>
        <authorList>
            <person name="Sharpton T.J."/>
            <person name="Stajich J.E."/>
            <person name="Rounsley S.D."/>
            <person name="Gardner M.J."/>
            <person name="Wortman J.R."/>
            <person name="Jordar V.S."/>
            <person name="Maiti R."/>
            <person name="Kodira C.D."/>
            <person name="Neafsey D.E."/>
            <person name="Zeng Q."/>
            <person name="Hung C.-Y."/>
            <person name="McMahan C."/>
            <person name="Muszewska A."/>
            <person name="Grynberg M."/>
            <person name="Mandel M.A."/>
            <person name="Kellner E.M."/>
            <person name="Barker B.M."/>
            <person name="Galgiani J.N."/>
            <person name="Orbach M.J."/>
            <person name="Kirkland T.N."/>
            <person name="Cole G.T."/>
            <person name="Henn M.R."/>
            <person name="Birren B.W."/>
            <person name="Taylor J.W."/>
        </authorList>
    </citation>
    <scope>NUCLEOTIDE SEQUENCE [LARGE SCALE GENOMIC DNA]</scope>
    <source>
        <strain evidence="2">RMSCC 3488</strain>
    </source>
</reference>
<dbReference type="AlphaFoldDB" id="A0A0J6FA83"/>
<accession>A0A0J6FA83</accession>
<name>A0A0J6FA83_COCPO</name>
<reference evidence="1 2" key="1">
    <citation type="submission" date="2007-06" db="EMBL/GenBank/DDBJ databases">
        <title>The Genome Sequence of Coccidioides posadasii RMSCC_3488.</title>
        <authorList>
            <consortium name="Coccidioides Genome Resources Consortium"/>
            <consortium name="The Broad Institute Genome Sequencing Platform"/>
            <person name="Henn M.R."/>
            <person name="Sykes S."/>
            <person name="Young S."/>
            <person name="Jaffe D."/>
            <person name="Berlin A."/>
            <person name="Alvarez P."/>
            <person name="Butler J."/>
            <person name="Gnerre S."/>
            <person name="Grabherr M."/>
            <person name="Mauceli E."/>
            <person name="Brockman W."/>
            <person name="Kodira C."/>
            <person name="Alvarado L."/>
            <person name="Zeng Q."/>
            <person name="Crawford M."/>
            <person name="Antoine C."/>
            <person name="Devon K."/>
            <person name="Galgiani J."/>
            <person name="Orsborn K."/>
            <person name="Lewis M.L."/>
            <person name="Nusbaum C."/>
            <person name="Galagan J."/>
            <person name="Birren B."/>
        </authorList>
    </citation>
    <scope>NUCLEOTIDE SEQUENCE [LARGE SCALE GENOMIC DNA]</scope>
    <source>
        <strain evidence="1 2">RMSCC 3488</strain>
    </source>
</reference>
<dbReference type="EMBL" id="DS268109">
    <property type="protein sequence ID" value="KMM65874.1"/>
    <property type="molecule type" value="Genomic_DNA"/>
</dbReference>
<reference evidence="2" key="3">
    <citation type="journal article" date="2010" name="Genome Res.">
        <title>Population genomic sequencing of Coccidioides fungi reveals recent hybridization and transposon control.</title>
        <authorList>
            <person name="Neafsey D.E."/>
            <person name="Barker B.M."/>
            <person name="Sharpton T.J."/>
            <person name="Stajich J.E."/>
            <person name="Park D.J."/>
            <person name="Whiston E."/>
            <person name="Hung C.-Y."/>
            <person name="McMahan C."/>
            <person name="White J."/>
            <person name="Sykes S."/>
            <person name="Heiman D."/>
            <person name="Young S."/>
            <person name="Zeng Q."/>
            <person name="Abouelleil A."/>
            <person name="Aftuck L."/>
            <person name="Bessette D."/>
            <person name="Brown A."/>
            <person name="FitzGerald M."/>
            <person name="Lui A."/>
            <person name="Macdonald J.P."/>
            <person name="Priest M."/>
            <person name="Orbach M.J."/>
            <person name="Galgiani J.N."/>
            <person name="Kirkland T.N."/>
            <person name="Cole G.T."/>
            <person name="Birren B.W."/>
            <person name="Henn M.R."/>
            <person name="Taylor J.W."/>
            <person name="Rounsley S.D."/>
        </authorList>
    </citation>
    <scope>NUCLEOTIDE SEQUENCE [LARGE SCALE GENOMIC DNA]</scope>
    <source>
        <strain evidence="2">RMSCC 3488</strain>
    </source>
</reference>